<keyword evidence="9 12" id="KW-0408">Iron</keyword>
<dbReference type="Gene3D" id="1.10.630.10">
    <property type="entry name" value="Cytochrome P450"/>
    <property type="match status" value="1"/>
</dbReference>
<evidence type="ECO:0000256" key="13">
    <source>
        <dbReference type="RuleBase" id="RU000461"/>
    </source>
</evidence>
<comment type="subcellular location">
    <subcellularLocation>
        <location evidence="2">Membrane</location>
        <topology evidence="2">Single-pass membrane protein</topology>
    </subcellularLocation>
</comment>
<dbReference type="InterPro" id="IPR002401">
    <property type="entry name" value="Cyt_P450_E_grp-I"/>
</dbReference>
<dbReference type="InterPro" id="IPR050665">
    <property type="entry name" value="Cytochrome_P450_Monooxygen"/>
</dbReference>
<accession>A0A6P8EBK4</accession>
<dbReference type="GO" id="GO:0004497">
    <property type="term" value="F:monooxygenase activity"/>
    <property type="evidence" value="ECO:0007669"/>
    <property type="project" value="UniProtKB-KW"/>
</dbReference>
<dbReference type="AlphaFoldDB" id="A0A6P8EBK4"/>
<keyword evidence="7 14" id="KW-1133">Transmembrane helix</keyword>
<keyword evidence="10 13" id="KW-0503">Monooxygenase</keyword>
<evidence type="ECO:0000256" key="14">
    <source>
        <dbReference type="SAM" id="Phobius"/>
    </source>
</evidence>
<comment type="similarity">
    <text evidence="3 13">Belongs to the cytochrome P450 family.</text>
</comment>
<dbReference type="PANTHER" id="PTHR24282:SF255">
    <property type="entry name" value="CYTOCHROME P450 72A11-RELATED"/>
    <property type="match status" value="1"/>
</dbReference>
<dbReference type="InterPro" id="IPR036396">
    <property type="entry name" value="Cyt_P450_sf"/>
</dbReference>
<evidence type="ECO:0000256" key="4">
    <source>
        <dbReference type="ARBA" id="ARBA00022617"/>
    </source>
</evidence>
<dbReference type="InterPro" id="IPR001128">
    <property type="entry name" value="Cyt_P450"/>
</dbReference>
<evidence type="ECO:0000256" key="10">
    <source>
        <dbReference type="ARBA" id="ARBA00023033"/>
    </source>
</evidence>
<organism evidence="15 16">
    <name type="scientific">Punica granatum</name>
    <name type="common">Pomegranate</name>
    <dbReference type="NCBI Taxonomy" id="22663"/>
    <lineage>
        <taxon>Eukaryota</taxon>
        <taxon>Viridiplantae</taxon>
        <taxon>Streptophyta</taxon>
        <taxon>Embryophyta</taxon>
        <taxon>Tracheophyta</taxon>
        <taxon>Spermatophyta</taxon>
        <taxon>Magnoliopsida</taxon>
        <taxon>eudicotyledons</taxon>
        <taxon>Gunneridae</taxon>
        <taxon>Pentapetalae</taxon>
        <taxon>rosids</taxon>
        <taxon>malvids</taxon>
        <taxon>Myrtales</taxon>
        <taxon>Lythraceae</taxon>
        <taxon>Punica</taxon>
    </lineage>
</organism>
<name>A0A6P8EBK4_PUNGR</name>
<feature type="binding site" description="axial binding residue" evidence="12">
    <location>
        <position position="496"/>
    </location>
    <ligand>
        <name>heme</name>
        <dbReference type="ChEBI" id="CHEBI:30413"/>
    </ligand>
    <ligandPart>
        <name>Fe</name>
        <dbReference type="ChEBI" id="CHEBI:18248"/>
    </ligandPart>
</feature>
<keyword evidence="8 13" id="KW-0560">Oxidoreductase</keyword>
<dbReference type="Proteomes" id="UP000515151">
    <property type="component" value="Chromosome 7"/>
</dbReference>
<evidence type="ECO:0000256" key="6">
    <source>
        <dbReference type="ARBA" id="ARBA00022723"/>
    </source>
</evidence>
<proteinExistence type="inferred from homology"/>
<reference evidence="16" key="2">
    <citation type="submission" date="2025-08" db="UniProtKB">
        <authorList>
            <consortium name="RefSeq"/>
        </authorList>
    </citation>
    <scope>IDENTIFICATION</scope>
    <source>
        <tissue evidence="16">Leaf</tissue>
    </source>
</reference>
<dbReference type="GO" id="GO:0016705">
    <property type="term" value="F:oxidoreductase activity, acting on paired donors, with incorporation or reduction of molecular oxygen"/>
    <property type="evidence" value="ECO:0007669"/>
    <property type="project" value="InterPro"/>
</dbReference>
<dbReference type="GO" id="GO:0020037">
    <property type="term" value="F:heme binding"/>
    <property type="evidence" value="ECO:0007669"/>
    <property type="project" value="InterPro"/>
</dbReference>
<gene>
    <name evidence="16" type="primary">LOC116213627</name>
</gene>
<keyword evidence="11 14" id="KW-0472">Membrane</keyword>
<evidence type="ECO:0000256" key="3">
    <source>
        <dbReference type="ARBA" id="ARBA00010617"/>
    </source>
</evidence>
<dbReference type="PRINTS" id="PR00385">
    <property type="entry name" value="P450"/>
</dbReference>
<sequence length="548" mass="62886">MPILDLILILLSPRRSSTLTNLTRKKHKQMEMSAMSIGVGLAILALALSWAWRVLNWLWLRPKKLERLLREQGFKGNPYRLLSGDLKESTKMLKESRSRPIGLSDDPVPRIFPFGLQSVNTYGKDSFIWQGPTPRLNIMNLEHIKDMFSKIHDFQRPPINPLVRALATGLATYEGEKWATHRKIINPAFHQEKLKLMLPAFVSSCTEMVTRWEKLISTNESIELDAWPDLQNLTRDVISRTAFGSSYEEGKRIFEFQEEQAELAIKFLQSVYIPGWRFVPTKMNRRMNYVSEEMHSLLRGIISKRENELKTAEGAPGDLLGLLLESNAKELRENRGNKYKGLSTQDVIDECKQFYFAGQETTSVLLVWTVILLSVHPEWQNRAREEVLQAFGRDGKPNLDGLNHLKIVTMILYEVLRLYPPLVWLGRYIHKEMKLGNLTIPAGVELSLPVLLVPRDKELWGEDAKEFKPERFSEGISKATNNQVMYFPFGWGPRICIGMNFALIEVKMAMAMILQRFSFELSPSYAHAPATSITLQPQHGAQVILRRA</sequence>
<dbReference type="RefSeq" id="XP_031404505.1">
    <property type="nucleotide sequence ID" value="XM_031548645.1"/>
</dbReference>
<dbReference type="PANTHER" id="PTHR24282">
    <property type="entry name" value="CYTOCHROME P450 FAMILY MEMBER"/>
    <property type="match status" value="1"/>
</dbReference>
<keyword evidence="15" id="KW-1185">Reference proteome</keyword>
<dbReference type="PRINTS" id="PR00463">
    <property type="entry name" value="EP450I"/>
</dbReference>
<dbReference type="GO" id="GO:0016020">
    <property type="term" value="C:membrane"/>
    <property type="evidence" value="ECO:0007669"/>
    <property type="project" value="UniProtKB-SubCell"/>
</dbReference>
<evidence type="ECO:0000256" key="9">
    <source>
        <dbReference type="ARBA" id="ARBA00023004"/>
    </source>
</evidence>
<comment type="cofactor">
    <cofactor evidence="1 12">
        <name>heme</name>
        <dbReference type="ChEBI" id="CHEBI:30413"/>
    </cofactor>
</comment>
<dbReference type="CDD" id="cd20642">
    <property type="entry name" value="CYP72"/>
    <property type="match status" value="1"/>
</dbReference>
<dbReference type="GO" id="GO:0005506">
    <property type="term" value="F:iron ion binding"/>
    <property type="evidence" value="ECO:0007669"/>
    <property type="project" value="InterPro"/>
</dbReference>
<keyword evidence="6 12" id="KW-0479">Metal-binding</keyword>
<dbReference type="FunFam" id="1.10.630.10:FF:000029">
    <property type="entry name" value="Cytochrome P450 734A1"/>
    <property type="match status" value="1"/>
</dbReference>
<reference evidence="15" key="1">
    <citation type="journal article" date="2020" name="Plant Biotechnol. J.">
        <title>The pomegranate (Punica granatum L.) draft genome dissects genetic divergence between soft- and hard-seeded cultivars.</title>
        <authorList>
            <person name="Luo X."/>
            <person name="Li H."/>
            <person name="Wu Z."/>
            <person name="Yao W."/>
            <person name="Zhao P."/>
            <person name="Cao D."/>
            <person name="Yu H."/>
            <person name="Li K."/>
            <person name="Poudel K."/>
            <person name="Zhao D."/>
            <person name="Zhang F."/>
            <person name="Xia X."/>
            <person name="Chen L."/>
            <person name="Wang Q."/>
            <person name="Jing D."/>
            <person name="Cao S."/>
        </authorList>
    </citation>
    <scope>NUCLEOTIDE SEQUENCE [LARGE SCALE GENOMIC DNA]</scope>
    <source>
        <strain evidence="15">cv. Tunisia</strain>
    </source>
</reference>
<dbReference type="PROSITE" id="PS00086">
    <property type="entry name" value="CYTOCHROME_P450"/>
    <property type="match status" value="1"/>
</dbReference>
<dbReference type="GeneID" id="116213627"/>
<protein>
    <submittedName>
        <fullName evidence="16">Cytochrome P450 CYP72A219-like</fullName>
    </submittedName>
</protein>
<evidence type="ECO:0000256" key="8">
    <source>
        <dbReference type="ARBA" id="ARBA00023002"/>
    </source>
</evidence>
<keyword evidence="4 12" id="KW-0349">Heme</keyword>
<evidence type="ECO:0000256" key="11">
    <source>
        <dbReference type="ARBA" id="ARBA00023136"/>
    </source>
</evidence>
<dbReference type="InterPro" id="IPR017972">
    <property type="entry name" value="Cyt_P450_CS"/>
</dbReference>
<evidence type="ECO:0000256" key="2">
    <source>
        <dbReference type="ARBA" id="ARBA00004167"/>
    </source>
</evidence>
<evidence type="ECO:0000256" key="5">
    <source>
        <dbReference type="ARBA" id="ARBA00022692"/>
    </source>
</evidence>
<feature type="transmembrane region" description="Helical" evidence="14">
    <location>
        <begin position="32"/>
        <end position="60"/>
    </location>
</feature>
<dbReference type="SUPFAM" id="SSF48264">
    <property type="entry name" value="Cytochrome P450"/>
    <property type="match status" value="1"/>
</dbReference>
<evidence type="ECO:0000313" key="16">
    <source>
        <dbReference type="RefSeq" id="XP_031404505.1"/>
    </source>
</evidence>
<dbReference type="Pfam" id="PF00067">
    <property type="entry name" value="p450"/>
    <property type="match status" value="1"/>
</dbReference>
<evidence type="ECO:0000256" key="7">
    <source>
        <dbReference type="ARBA" id="ARBA00022989"/>
    </source>
</evidence>
<evidence type="ECO:0000256" key="12">
    <source>
        <dbReference type="PIRSR" id="PIRSR602401-1"/>
    </source>
</evidence>
<keyword evidence="5 14" id="KW-0812">Transmembrane</keyword>
<evidence type="ECO:0000256" key="1">
    <source>
        <dbReference type="ARBA" id="ARBA00001971"/>
    </source>
</evidence>
<dbReference type="OrthoDB" id="1470350at2759"/>
<evidence type="ECO:0000313" key="15">
    <source>
        <dbReference type="Proteomes" id="UP000515151"/>
    </source>
</evidence>